<feature type="compositionally biased region" description="Basic residues" evidence="5">
    <location>
        <begin position="1"/>
        <end position="13"/>
    </location>
</feature>
<evidence type="ECO:0000256" key="2">
    <source>
        <dbReference type="ARBA" id="ARBA00004141"/>
    </source>
</evidence>
<dbReference type="PANTHER" id="PTHR12687:SF4">
    <property type="entry name" value="NUCLEOLAR COMPLEX PROTEIN 2 HOMOLOG"/>
    <property type="match status" value="1"/>
</dbReference>
<feature type="compositionally biased region" description="Basic residues" evidence="5">
    <location>
        <begin position="22"/>
        <end position="41"/>
    </location>
</feature>
<dbReference type="Pfam" id="PF03715">
    <property type="entry name" value="Noc2"/>
    <property type="match status" value="1"/>
</dbReference>
<dbReference type="GO" id="GO:0005730">
    <property type="term" value="C:nucleolus"/>
    <property type="evidence" value="ECO:0007669"/>
    <property type="project" value="TreeGrafter"/>
</dbReference>
<name>A0A8H3CGC8_9AGAM</name>
<comment type="caution">
    <text evidence="8">The sequence shown here is derived from an EMBL/GenBank/DDBJ whole genome shotgun (WGS) entry which is preliminary data.</text>
</comment>
<feature type="compositionally biased region" description="Basic and acidic residues" evidence="5">
    <location>
        <begin position="289"/>
        <end position="302"/>
    </location>
</feature>
<dbReference type="SUPFAM" id="SSF48371">
    <property type="entry name" value="ARM repeat"/>
    <property type="match status" value="1"/>
</dbReference>
<evidence type="ECO:0000259" key="7">
    <source>
        <dbReference type="PROSITE" id="PS50850"/>
    </source>
</evidence>
<feature type="region of interest" description="Disordered" evidence="5">
    <location>
        <begin position="1"/>
        <end position="105"/>
    </location>
</feature>
<keyword evidence="6" id="KW-0472">Membrane</keyword>
<sequence>MGKKAAKSTRKFAKSGELKRTIQARRKHKALKAKVQARRGAKKVENEEEDEDEEIEEPEIKKTVDDLLNGDLMEEEEEEEGESDDEEDAESLGSMDDDDEQEEGQAHAMDLAKLQKTDPEFYKYLQDNDRELLDFNPDDMEFEDDEGVEESNEKPVLTSEILKSWQKSLIETHSLRTLRKLLVAFKAAAYMNDEDVETRWRVDSAVVFNKLVTTTLKYTPIIAAHHAPYKTLPGDKFKPPTTNATVSKLLLSHLYNAIHLIEQLPSRPTQTDDTEDGDDDDTSKSKKSKKDDKKAKKLKKKEEEGSKTALVELALSETGKLVPWVVGSRKAVKMWLKTCLSLWSTSADSVRISAFLAVRRLGLSADEAVVELVMKNTYLTLLRSSKSTSPHTLPSLTLMKNSASELFRQQACGYTVAFGYIRQLAVHLRASTKVKTKEAYKQVYNWQFVHCVDFWSLVLARGEEELQPLVYPLVQVGLGAVSLIPSQRYHPLHIHILASLHHLATHTQTYIPISSHLLPILTSYLSTTSKPKSTMLKPLDMASTIRAPSTYLKTHVLAESVVQEAVWLLAESVPSNSVAFPELVFPIVSTLKKLLKKTSSASGKVIQSIKSLVEHLEEHSKWTAEQRKNVQFGPERWADVKRWEHEEGQTGPLERAMVNHRQPEEITARQSGEGDVGRKSVGDIETTPVQTNVVAGEGQSQYLTGTKLALAFVGMLLSILLVALDQTIVATALPKIASHFDALSQVSWIVSGYFLTQAGLLLLYGQLLIVAPTKWIYVVAVLIFEIGSLFCAVAPSAEFLIFGRAVS</sequence>
<dbReference type="PROSITE" id="PS50850">
    <property type="entry name" value="MFS"/>
    <property type="match status" value="1"/>
</dbReference>
<feature type="transmembrane region" description="Helical" evidence="6">
    <location>
        <begin position="746"/>
        <end position="769"/>
    </location>
</feature>
<dbReference type="InterPro" id="IPR005343">
    <property type="entry name" value="Noc2"/>
</dbReference>
<feature type="transmembrane region" description="Helical" evidence="6">
    <location>
        <begin position="775"/>
        <end position="802"/>
    </location>
</feature>
<dbReference type="InterPro" id="IPR016024">
    <property type="entry name" value="ARM-type_fold"/>
</dbReference>
<dbReference type="GO" id="GO:0030691">
    <property type="term" value="C:Noc2p-Noc3p complex"/>
    <property type="evidence" value="ECO:0007669"/>
    <property type="project" value="TreeGrafter"/>
</dbReference>
<dbReference type="EMBL" id="CAJMWW010000667">
    <property type="protein sequence ID" value="CAE6482350.1"/>
    <property type="molecule type" value="Genomic_DNA"/>
</dbReference>
<evidence type="ECO:0000256" key="3">
    <source>
        <dbReference type="ARBA" id="ARBA00005907"/>
    </source>
</evidence>
<dbReference type="GO" id="GO:0042273">
    <property type="term" value="P:ribosomal large subunit biogenesis"/>
    <property type="evidence" value="ECO:0007669"/>
    <property type="project" value="TreeGrafter"/>
</dbReference>
<evidence type="ECO:0000256" key="5">
    <source>
        <dbReference type="SAM" id="MobiDB-lite"/>
    </source>
</evidence>
<keyword evidence="6" id="KW-0812">Transmembrane</keyword>
<evidence type="ECO:0000313" key="8">
    <source>
        <dbReference type="EMBL" id="CAE6482350.1"/>
    </source>
</evidence>
<proteinExistence type="inferred from homology"/>
<feature type="region of interest" description="Disordered" evidence="5">
    <location>
        <begin position="266"/>
        <end position="302"/>
    </location>
</feature>
<feature type="compositionally biased region" description="Acidic residues" evidence="5">
    <location>
        <begin position="72"/>
        <end position="103"/>
    </location>
</feature>
<feature type="transmembrane region" description="Helical" evidence="6">
    <location>
        <begin position="708"/>
        <end position="734"/>
    </location>
</feature>
<dbReference type="Gene3D" id="1.20.1720.10">
    <property type="entry name" value="Multidrug resistance protein D"/>
    <property type="match status" value="1"/>
</dbReference>
<evidence type="ECO:0000256" key="1">
    <source>
        <dbReference type="ARBA" id="ARBA00004123"/>
    </source>
</evidence>
<feature type="compositionally biased region" description="Acidic residues" evidence="5">
    <location>
        <begin position="272"/>
        <end position="281"/>
    </location>
</feature>
<dbReference type="GO" id="GO:0022857">
    <property type="term" value="F:transmembrane transporter activity"/>
    <property type="evidence" value="ECO:0007669"/>
    <property type="project" value="InterPro"/>
</dbReference>
<keyword evidence="6" id="KW-1133">Transmembrane helix</keyword>
<evidence type="ECO:0000256" key="6">
    <source>
        <dbReference type="SAM" id="Phobius"/>
    </source>
</evidence>
<comment type="subcellular location">
    <subcellularLocation>
        <location evidence="2">Membrane</location>
        <topology evidence="2">Multi-pass membrane protein</topology>
    </subcellularLocation>
    <subcellularLocation>
        <location evidence="1">Nucleus</location>
    </subcellularLocation>
</comment>
<reference evidence="8" key="1">
    <citation type="submission" date="2021-01" db="EMBL/GenBank/DDBJ databases">
        <authorList>
            <person name="Kaushik A."/>
        </authorList>
    </citation>
    <scope>NUCLEOTIDE SEQUENCE</scope>
    <source>
        <strain evidence="8">AG3-T5</strain>
    </source>
</reference>
<dbReference type="SUPFAM" id="SSF103473">
    <property type="entry name" value="MFS general substrate transporter"/>
    <property type="match status" value="1"/>
</dbReference>
<gene>
    <name evidence="8" type="ORF">RDB_LOCUS211634</name>
</gene>
<evidence type="ECO:0000256" key="4">
    <source>
        <dbReference type="ARBA" id="ARBA00023242"/>
    </source>
</evidence>
<comment type="similarity">
    <text evidence="3">Belongs to the NOC2 family.</text>
</comment>
<accession>A0A8H3CGC8</accession>
<dbReference type="GO" id="GO:0005654">
    <property type="term" value="C:nucleoplasm"/>
    <property type="evidence" value="ECO:0007669"/>
    <property type="project" value="TreeGrafter"/>
</dbReference>
<dbReference type="GO" id="GO:0030690">
    <property type="term" value="C:Noc1p-Noc2p complex"/>
    <property type="evidence" value="ECO:0007669"/>
    <property type="project" value="TreeGrafter"/>
</dbReference>
<dbReference type="GO" id="GO:0016020">
    <property type="term" value="C:membrane"/>
    <property type="evidence" value="ECO:0007669"/>
    <property type="project" value="UniProtKB-SubCell"/>
</dbReference>
<evidence type="ECO:0000313" key="9">
    <source>
        <dbReference type="Proteomes" id="UP000663841"/>
    </source>
</evidence>
<dbReference type="InterPro" id="IPR036259">
    <property type="entry name" value="MFS_trans_sf"/>
</dbReference>
<dbReference type="Proteomes" id="UP000663841">
    <property type="component" value="Unassembled WGS sequence"/>
</dbReference>
<dbReference type="PANTHER" id="PTHR12687">
    <property type="entry name" value="NUCLEOLAR COMPLEX 2 AND RAD4-RELATED"/>
    <property type="match status" value="1"/>
</dbReference>
<dbReference type="AlphaFoldDB" id="A0A8H3CGC8"/>
<feature type="domain" description="Major facilitator superfamily (MFS) profile" evidence="7">
    <location>
        <begin position="711"/>
        <end position="807"/>
    </location>
</feature>
<protein>
    <recommendedName>
        <fullName evidence="7">Major facilitator superfamily (MFS) profile domain-containing protein</fullName>
    </recommendedName>
</protein>
<organism evidence="8 9">
    <name type="scientific">Rhizoctonia solani</name>
    <dbReference type="NCBI Taxonomy" id="456999"/>
    <lineage>
        <taxon>Eukaryota</taxon>
        <taxon>Fungi</taxon>
        <taxon>Dikarya</taxon>
        <taxon>Basidiomycota</taxon>
        <taxon>Agaricomycotina</taxon>
        <taxon>Agaricomycetes</taxon>
        <taxon>Cantharellales</taxon>
        <taxon>Ceratobasidiaceae</taxon>
        <taxon>Rhizoctonia</taxon>
    </lineage>
</organism>
<keyword evidence="4" id="KW-0539">Nucleus</keyword>
<feature type="compositionally biased region" description="Acidic residues" evidence="5">
    <location>
        <begin position="46"/>
        <end position="57"/>
    </location>
</feature>
<dbReference type="InterPro" id="IPR020846">
    <property type="entry name" value="MFS_dom"/>
</dbReference>